<dbReference type="SUPFAM" id="SSF51735">
    <property type="entry name" value="NAD(P)-binding Rossmann-fold domains"/>
    <property type="match status" value="1"/>
</dbReference>
<organism evidence="2 3">
    <name type="scientific">Leucobacter coleopterorum</name>
    <dbReference type="NCBI Taxonomy" id="2714933"/>
    <lineage>
        <taxon>Bacteria</taxon>
        <taxon>Bacillati</taxon>
        <taxon>Actinomycetota</taxon>
        <taxon>Actinomycetes</taxon>
        <taxon>Micrococcales</taxon>
        <taxon>Microbacteriaceae</taxon>
        <taxon>Leucobacter</taxon>
    </lineage>
</organism>
<name>A0ABX6K3M5_9MICO</name>
<accession>A0ABX6K3M5</accession>
<dbReference type="InterPro" id="IPR018931">
    <property type="entry name" value="DUF2520"/>
</dbReference>
<protein>
    <submittedName>
        <fullName evidence="2">DUF2520 domain-containing protein</fullName>
    </submittedName>
</protein>
<feature type="domain" description="DUF2520" evidence="1">
    <location>
        <begin position="92"/>
        <end position="216"/>
    </location>
</feature>
<dbReference type="PANTHER" id="PTHR40459">
    <property type="entry name" value="CONSERVED HYPOTHETICAL ALANINE AND LEUCINE RICH PROTEIN"/>
    <property type="match status" value="1"/>
</dbReference>
<dbReference type="PANTHER" id="PTHR40459:SF1">
    <property type="entry name" value="CONSERVED HYPOTHETICAL ALANINE AND LEUCINE RICH PROTEIN"/>
    <property type="match status" value="1"/>
</dbReference>
<dbReference type="Gene3D" id="1.10.1040.20">
    <property type="entry name" value="ProC-like, C-terminal domain"/>
    <property type="match status" value="1"/>
</dbReference>
<sequence length="224" mass="22990">MGAALDEALRSADIELLPMGGRGADGSSADIVLLAVPDIEIASAAAAVAAGRIVGHLSGISTLEVLRPHEAFSLHPLMTVTGPGASFSGAHAAIAGTSEQALRVARDLTESLGMVPFQVADADRAAYHAAASIASNFLVTLEGFAEQLAETAEVPRAALIPLAEASLRNWAERGAASALTGPVARGDEDTVRKQREAVTERLPEHLALFDALTKATRALAGGQQ</sequence>
<dbReference type="Pfam" id="PF10728">
    <property type="entry name" value="DUF2520"/>
    <property type="match status" value="1"/>
</dbReference>
<evidence type="ECO:0000313" key="2">
    <source>
        <dbReference type="EMBL" id="QIM19640.1"/>
    </source>
</evidence>
<keyword evidence="3" id="KW-1185">Reference proteome</keyword>
<proteinExistence type="predicted"/>
<dbReference type="SUPFAM" id="SSF48179">
    <property type="entry name" value="6-phosphogluconate dehydrogenase C-terminal domain-like"/>
    <property type="match status" value="1"/>
</dbReference>
<evidence type="ECO:0000313" key="3">
    <source>
        <dbReference type="Proteomes" id="UP000503441"/>
    </source>
</evidence>
<dbReference type="InterPro" id="IPR036291">
    <property type="entry name" value="NAD(P)-bd_dom_sf"/>
</dbReference>
<dbReference type="Gene3D" id="3.40.50.720">
    <property type="entry name" value="NAD(P)-binding Rossmann-like Domain"/>
    <property type="match status" value="1"/>
</dbReference>
<dbReference type="Proteomes" id="UP000503441">
    <property type="component" value="Chromosome"/>
</dbReference>
<reference evidence="2 3" key="1">
    <citation type="submission" date="2020-03" db="EMBL/GenBank/DDBJ databases">
        <title>Leucobacter sp. nov., isolated from beetles.</title>
        <authorList>
            <person name="Hyun D.-W."/>
            <person name="Bae J.-W."/>
        </authorList>
    </citation>
    <scope>NUCLEOTIDE SEQUENCE [LARGE SCALE GENOMIC DNA]</scope>
    <source>
        <strain evidence="2 3">HDW9A</strain>
    </source>
</reference>
<gene>
    <name evidence="2" type="ORF">G7066_03080</name>
</gene>
<dbReference type="EMBL" id="CP049933">
    <property type="protein sequence ID" value="QIM19640.1"/>
    <property type="molecule type" value="Genomic_DNA"/>
</dbReference>
<dbReference type="InterPro" id="IPR037108">
    <property type="entry name" value="TM1727-like_C_sf"/>
</dbReference>
<evidence type="ECO:0000259" key="1">
    <source>
        <dbReference type="Pfam" id="PF10728"/>
    </source>
</evidence>
<dbReference type="InterPro" id="IPR008927">
    <property type="entry name" value="6-PGluconate_DH-like_C_sf"/>
</dbReference>